<dbReference type="EMBL" id="CP055156">
    <property type="protein sequence ID" value="QNF33664.1"/>
    <property type="molecule type" value="Genomic_DNA"/>
</dbReference>
<evidence type="ECO:0000313" key="2">
    <source>
        <dbReference type="Proteomes" id="UP000515237"/>
    </source>
</evidence>
<organism evidence="1 2">
    <name type="scientific">Adhaeribacter swui</name>
    <dbReference type="NCBI Taxonomy" id="2086471"/>
    <lineage>
        <taxon>Bacteria</taxon>
        <taxon>Pseudomonadati</taxon>
        <taxon>Bacteroidota</taxon>
        <taxon>Cytophagia</taxon>
        <taxon>Cytophagales</taxon>
        <taxon>Hymenobacteraceae</taxon>
        <taxon>Adhaeribacter</taxon>
    </lineage>
</organism>
<dbReference type="RefSeq" id="WP_185270145.1">
    <property type="nucleotide sequence ID" value="NZ_CP055156.1"/>
</dbReference>
<dbReference type="Pfam" id="PF20541">
    <property type="entry name" value="DUF6756"/>
    <property type="match status" value="1"/>
</dbReference>
<dbReference type="KEGG" id="aswu:HUW51_13380"/>
<evidence type="ECO:0000313" key="1">
    <source>
        <dbReference type="EMBL" id="QNF33664.1"/>
    </source>
</evidence>
<keyword evidence="2" id="KW-1185">Reference proteome</keyword>
<dbReference type="InterPro" id="IPR046644">
    <property type="entry name" value="DUF6756"/>
</dbReference>
<gene>
    <name evidence="1" type="ORF">HUW51_13380</name>
</gene>
<proteinExistence type="predicted"/>
<name>A0A7G7G930_9BACT</name>
<sequence>MNGFQDNLIKLANMLAIPVDEFAPIGIHEWPSIMKKIEATFIIKKNSNTKFNWWWEHLKGEPFGVNAGDTKPFEYLPQLIDEKEKIWFVACDSYRDFSKFWLFQGYIKSIKKILQNHYSFEYYLISKKYEWLLCVNNHDKLIGVGSIVAKIKEQKFE</sequence>
<protein>
    <submittedName>
        <fullName evidence="1">Uncharacterized protein</fullName>
    </submittedName>
</protein>
<dbReference type="AlphaFoldDB" id="A0A7G7G930"/>
<dbReference type="Proteomes" id="UP000515237">
    <property type="component" value="Chromosome"/>
</dbReference>
<reference evidence="1 2" key="1">
    <citation type="journal article" date="2018" name="Int. J. Syst. Evol. Microbiol.">
        <title>Adhaeribacter swui sp. nov., isolated from wet mud.</title>
        <authorList>
            <person name="Kim D.U."/>
            <person name="Kim K.W."/>
            <person name="Kang M.S."/>
            <person name="Kim J.Y."/>
            <person name="Jang J.H."/>
            <person name="Kim M.K."/>
        </authorList>
    </citation>
    <scope>NUCLEOTIDE SEQUENCE [LARGE SCALE GENOMIC DNA]</scope>
    <source>
        <strain evidence="1 2">KCTC 52873</strain>
    </source>
</reference>
<accession>A0A7G7G930</accession>